<comment type="function">
    <text evidence="13">Beta-glucosidases are one of a number of cellulolytic enzymes involved in the degradation of cellulosic biomass. Catalyzes the last step releasing glucose from the inhibitory cellobiose.</text>
</comment>
<evidence type="ECO:0000256" key="7">
    <source>
        <dbReference type="ARBA" id="ARBA00022729"/>
    </source>
</evidence>
<comment type="caution">
    <text evidence="20">The sequence shown here is derived from an EMBL/GenBank/DDBJ whole genome shotgun (WGS) entry which is preliminary data.</text>
</comment>
<evidence type="ECO:0000256" key="5">
    <source>
        <dbReference type="ARBA" id="ARBA00012744"/>
    </source>
</evidence>
<evidence type="ECO:0000256" key="12">
    <source>
        <dbReference type="ARBA" id="ARBA00023326"/>
    </source>
</evidence>
<evidence type="ECO:0000256" key="15">
    <source>
        <dbReference type="ARBA" id="ARBA00041276"/>
    </source>
</evidence>
<organism evidence="20 21">
    <name type="scientific">Phyllosticta capitalensis</name>
    <dbReference type="NCBI Taxonomy" id="121624"/>
    <lineage>
        <taxon>Eukaryota</taxon>
        <taxon>Fungi</taxon>
        <taxon>Dikarya</taxon>
        <taxon>Ascomycota</taxon>
        <taxon>Pezizomycotina</taxon>
        <taxon>Dothideomycetes</taxon>
        <taxon>Dothideomycetes incertae sedis</taxon>
        <taxon>Botryosphaeriales</taxon>
        <taxon>Phyllostictaceae</taxon>
        <taxon>Phyllosticta</taxon>
    </lineage>
</organism>
<reference evidence="20 21" key="1">
    <citation type="submission" date="2024-04" db="EMBL/GenBank/DDBJ databases">
        <title>Phyllosticta paracitricarpa is synonymous to the EU quarantine fungus P. citricarpa based on phylogenomic analyses.</title>
        <authorList>
            <consortium name="Lawrence Berkeley National Laboratory"/>
            <person name="Van Ingen-Buijs V.A."/>
            <person name="Van Westerhoven A.C."/>
            <person name="Haridas S."/>
            <person name="Skiadas P."/>
            <person name="Martin F."/>
            <person name="Groenewald J.Z."/>
            <person name="Crous P.W."/>
            <person name="Seidl M.F."/>
        </authorList>
    </citation>
    <scope>NUCLEOTIDE SEQUENCE [LARGE SCALE GENOMIC DNA]</scope>
    <source>
        <strain evidence="20 21">CBS 123374</strain>
    </source>
</reference>
<dbReference type="InterPro" id="IPR017853">
    <property type="entry name" value="GH"/>
</dbReference>
<feature type="chain" id="PRO_5045403106" description="Probable beta-glucosidase G" evidence="18">
    <location>
        <begin position="21"/>
        <end position="813"/>
    </location>
</feature>
<evidence type="ECO:0000256" key="4">
    <source>
        <dbReference type="ARBA" id="ARBA00005336"/>
    </source>
</evidence>
<evidence type="ECO:0000259" key="19">
    <source>
        <dbReference type="SMART" id="SM01217"/>
    </source>
</evidence>
<comment type="catalytic activity">
    <reaction evidence="1">
        <text>Hydrolysis of terminal, non-reducing beta-D-glucosyl residues with release of beta-D-glucose.</text>
        <dbReference type="EC" id="3.2.1.21"/>
    </reaction>
</comment>
<dbReference type="Gene3D" id="3.20.20.300">
    <property type="entry name" value="Glycoside hydrolase, family 3, N-terminal domain"/>
    <property type="match status" value="1"/>
</dbReference>
<dbReference type="InterPro" id="IPR036962">
    <property type="entry name" value="Glyco_hydro_3_N_sf"/>
</dbReference>
<proteinExistence type="inferred from homology"/>
<keyword evidence="7 18" id="KW-0732">Signal</keyword>
<dbReference type="Pfam" id="PF14310">
    <property type="entry name" value="Fn3-like"/>
    <property type="match status" value="1"/>
</dbReference>
<dbReference type="EC" id="3.2.1.21" evidence="5"/>
<dbReference type="Proteomes" id="UP001492380">
    <property type="component" value="Unassembled WGS sequence"/>
</dbReference>
<dbReference type="EMBL" id="JBBWRZ010000011">
    <property type="protein sequence ID" value="KAK8225905.1"/>
    <property type="molecule type" value="Genomic_DNA"/>
</dbReference>
<dbReference type="PANTHER" id="PTHR42715">
    <property type="entry name" value="BETA-GLUCOSIDASE"/>
    <property type="match status" value="1"/>
</dbReference>
<dbReference type="PRINTS" id="PR00133">
    <property type="entry name" value="GLHYDRLASE3"/>
</dbReference>
<keyword evidence="9" id="KW-0325">Glycoprotein</keyword>
<dbReference type="InterPro" id="IPR013783">
    <property type="entry name" value="Ig-like_fold"/>
</dbReference>
<dbReference type="Gene3D" id="2.60.40.10">
    <property type="entry name" value="Immunoglobulins"/>
    <property type="match status" value="1"/>
</dbReference>
<evidence type="ECO:0000313" key="20">
    <source>
        <dbReference type="EMBL" id="KAK8225905.1"/>
    </source>
</evidence>
<dbReference type="SUPFAM" id="SSF52279">
    <property type="entry name" value="Beta-D-glucan exohydrolase, C-terminal domain"/>
    <property type="match status" value="1"/>
</dbReference>
<comment type="pathway">
    <text evidence="3">Glycan metabolism; cellulose degradation.</text>
</comment>
<keyword evidence="8 20" id="KW-0378">Hydrolase</keyword>
<keyword evidence="12" id="KW-0624">Polysaccharide degradation</keyword>
<keyword evidence="11" id="KW-0326">Glycosidase</keyword>
<keyword evidence="21" id="KW-1185">Reference proteome</keyword>
<feature type="domain" description="Fibronectin type III-like" evidence="19">
    <location>
        <begin position="731"/>
        <end position="802"/>
    </location>
</feature>
<evidence type="ECO:0000256" key="9">
    <source>
        <dbReference type="ARBA" id="ARBA00023180"/>
    </source>
</evidence>
<evidence type="ECO:0000256" key="6">
    <source>
        <dbReference type="ARBA" id="ARBA00022525"/>
    </source>
</evidence>
<evidence type="ECO:0000256" key="1">
    <source>
        <dbReference type="ARBA" id="ARBA00000448"/>
    </source>
</evidence>
<dbReference type="InterPro" id="IPR050288">
    <property type="entry name" value="Cellulose_deg_GH3"/>
</dbReference>
<sequence length="813" mass="86956">MAPLTTLAALFLGAVASVEGAQDWDSAAFATSPPVYPSPNMTGADAASLSGWAAALEKAEAFVANLTLEEKVSLLTGAPGPCVGNIAPIPRVGFKGLCLQDGPLAIRQATYASVFPAGLSTAASWDRDLMKLRGQYIGEEFRGKGSQVYLGPVAGPLGRSALAGRNWEGFSPDPYLTGVAMEESIIGVQSTGVQAVAKHWIAYEQETQRNPEDTFDKDTIPSVDQIMSVSSNVEDRTIHELYTWPFANAVRAGVASVMCSYNRINGSYACQNSKTMNGILKGELGFQGYTMSDWMGTHGGVASVEAGLDQTMPGAWNWEPTLPGVPSWFGGNLTKAVENGTVAESRVDDMAKRVMTPFYLLGQDEGFPGVDASSGAYPMNNQFEPESDWLESWTAAGAINTESNVDVRSNHSKLIRELGAAGMVLIKNNGALPLSKPKDIAVVGNAAGDVQNGLYYHDVNYEPGVLPVGGGSGSARFENVVAPLEAIKARAKADGTHVQYILNNTRLVTPGGFHDMIYPVPEACLVFVKAWASEGADRDSLELDWQGNEVVEQVAQNCSNTIVITNSGGQNVIPWHSHPNVTAILLAHFPGEEFGNSVVDVLYGDVNPSGRLPYTLAEKESDYYFANITSSVSNPNDTNAWQADFTERLLIDYRHFDYYNLSVPYEFGFGLSYTNFSLSPSITVKPVSNSSIAGVPAPTTSAVPGGNPALWEDVYTVTATVKNTGAVTGKAVPQLYIQLPASAGEGTPVKQLRGFTKIELTPGEEKTVTFTLARRDLSIWDVVSQEWSVPSGTFGVHVGFSSRDIKAKSSFSI</sequence>
<evidence type="ECO:0000256" key="16">
    <source>
        <dbReference type="ARBA" id="ARBA00041601"/>
    </source>
</evidence>
<evidence type="ECO:0000256" key="14">
    <source>
        <dbReference type="ARBA" id="ARBA00039579"/>
    </source>
</evidence>
<dbReference type="InterPro" id="IPR001764">
    <property type="entry name" value="Glyco_hydro_3_N"/>
</dbReference>
<comment type="similarity">
    <text evidence="4">Belongs to the glycosyl hydrolase 3 family.</text>
</comment>
<evidence type="ECO:0000256" key="3">
    <source>
        <dbReference type="ARBA" id="ARBA00004987"/>
    </source>
</evidence>
<evidence type="ECO:0000256" key="11">
    <source>
        <dbReference type="ARBA" id="ARBA00023295"/>
    </source>
</evidence>
<evidence type="ECO:0000256" key="18">
    <source>
        <dbReference type="SAM" id="SignalP"/>
    </source>
</evidence>
<comment type="subcellular location">
    <subcellularLocation>
        <location evidence="2">Secreted</location>
    </subcellularLocation>
</comment>
<keyword evidence="10" id="KW-0119">Carbohydrate metabolism</keyword>
<dbReference type="SMART" id="SM01217">
    <property type="entry name" value="Fn3_like"/>
    <property type="match status" value="1"/>
</dbReference>
<evidence type="ECO:0000256" key="13">
    <source>
        <dbReference type="ARBA" id="ARBA00024983"/>
    </source>
</evidence>
<dbReference type="InterPro" id="IPR002772">
    <property type="entry name" value="Glyco_hydro_3_C"/>
</dbReference>
<name>A0ABR1YD69_9PEZI</name>
<dbReference type="GO" id="GO:0016787">
    <property type="term" value="F:hydrolase activity"/>
    <property type="evidence" value="ECO:0007669"/>
    <property type="project" value="UniProtKB-KW"/>
</dbReference>
<dbReference type="SUPFAM" id="SSF51445">
    <property type="entry name" value="(Trans)glycosidases"/>
    <property type="match status" value="1"/>
</dbReference>
<feature type="signal peptide" evidence="18">
    <location>
        <begin position="1"/>
        <end position="20"/>
    </location>
</feature>
<evidence type="ECO:0000256" key="10">
    <source>
        <dbReference type="ARBA" id="ARBA00023277"/>
    </source>
</evidence>
<dbReference type="InterPro" id="IPR036881">
    <property type="entry name" value="Glyco_hydro_3_C_sf"/>
</dbReference>
<accession>A0ABR1YD69</accession>
<dbReference type="InterPro" id="IPR026891">
    <property type="entry name" value="Fn3-like"/>
</dbReference>
<evidence type="ECO:0000256" key="17">
    <source>
        <dbReference type="ARBA" id="ARBA00041808"/>
    </source>
</evidence>
<dbReference type="Pfam" id="PF00933">
    <property type="entry name" value="Glyco_hydro_3"/>
    <property type="match status" value="1"/>
</dbReference>
<evidence type="ECO:0000256" key="8">
    <source>
        <dbReference type="ARBA" id="ARBA00022801"/>
    </source>
</evidence>
<evidence type="ECO:0000256" key="2">
    <source>
        <dbReference type="ARBA" id="ARBA00004613"/>
    </source>
</evidence>
<protein>
    <recommendedName>
        <fullName evidence="14">Probable beta-glucosidase G</fullName>
        <ecNumber evidence="5">3.2.1.21</ecNumber>
    </recommendedName>
    <alternativeName>
        <fullName evidence="15">Beta-D-glucoside glucohydrolase G</fullName>
    </alternativeName>
    <alternativeName>
        <fullName evidence="16">Cellobiase G</fullName>
    </alternativeName>
    <alternativeName>
        <fullName evidence="17">Gentiobiase G</fullName>
    </alternativeName>
</protein>
<dbReference type="PANTHER" id="PTHR42715:SF12">
    <property type="entry name" value="BETA-GLUCOSIDASE G-RELATED"/>
    <property type="match status" value="1"/>
</dbReference>
<evidence type="ECO:0000313" key="21">
    <source>
        <dbReference type="Proteomes" id="UP001492380"/>
    </source>
</evidence>
<gene>
    <name evidence="20" type="ORF">HDK90DRAFT_69723</name>
</gene>
<keyword evidence="6" id="KW-0964">Secreted</keyword>
<dbReference type="Pfam" id="PF01915">
    <property type="entry name" value="Glyco_hydro_3_C"/>
    <property type="match status" value="1"/>
</dbReference>
<dbReference type="Gene3D" id="3.40.50.1700">
    <property type="entry name" value="Glycoside hydrolase family 3 C-terminal domain"/>
    <property type="match status" value="1"/>
</dbReference>